<feature type="binding site" evidence="5 7">
    <location>
        <position position="316"/>
    </location>
    <ligand>
        <name>substrate</name>
    </ligand>
</feature>
<comment type="cofactor">
    <cofactor evidence="2 5 6">
        <name>pyridoxal 5'-phosphate</name>
        <dbReference type="ChEBI" id="CHEBI:597326"/>
    </cofactor>
</comment>
<dbReference type="InterPro" id="IPR001608">
    <property type="entry name" value="Ala_racemase_N"/>
</dbReference>
<dbReference type="GO" id="GO:0030170">
    <property type="term" value="F:pyridoxal phosphate binding"/>
    <property type="evidence" value="ECO:0007669"/>
    <property type="project" value="UniProtKB-UniRule"/>
</dbReference>
<evidence type="ECO:0000256" key="7">
    <source>
        <dbReference type="PIRSR" id="PIRSR600821-52"/>
    </source>
</evidence>
<dbReference type="InterPro" id="IPR029066">
    <property type="entry name" value="PLP-binding_barrel"/>
</dbReference>
<dbReference type="InterPro" id="IPR000821">
    <property type="entry name" value="Ala_racemase"/>
</dbReference>
<dbReference type="FunFam" id="3.20.20.10:FF:000002">
    <property type="entry name" value="Alanine racemase"/>
    <property type="match status" value="1"/>
</dbReference>
<evidence type="ECO:0000256" key="4">
    <source>
        <dbReference type="ARBA" id="ARBA00023235"/>
    </source>
</evidence>
<dbReference type="OrthoDB" id="9813814at2"/>
<dbReference type="Gene3D" id="2.40.37.10">
    <property type="entry name" value="Lyase, Ornithine Decarboxylase, Chain A, domain 1"/>
    <property type="match status" value="1"/>
</dbReference>
<evidence type="ECO:0000256" key="3">
    <source>
        <dbReference type="ARBA" id="ARBA00022898"/>
    </source>
</evidence>
<accession>A0A5S5AQ97</accession>
<evidence type="ECO:0000256" key="2">
    <source>
        <dbReference type="ARBA" id="ARBA00001933"/>
    </source>
</evidence>
<evidence type="ECO:0000256" key="6">
    <source>
        <dbReference type="PIRSR" id="PIRSR600821-50"/>
    </source>
</evidence>
<dbReference type="EC" id="5.1.1.1" evidence="5"/>
<dbReference type="InterPro" id="IPR009006">
    <property type="entry name" value="Ala_racemase/Decarboxylase_C"/>
</dbReference>
<dbReference type="NCBIfam" id="TIGR00492">
    <property type="entry name" value="alr"/>
    <property type="match status" value="1"/>
</dbReference>
<feature type="domain" description="Alanine racemase C-terminal" evidence="8">
    <location>
        <begin position="247"/>
        <end position="375"/>
    </location>
</feature>
<keyword evidence="3 5" id="KW-0663">Pyridoxal phosphate</keyword>
<feature type="binding site" evidence="5 7">
    <location>
        <position position="137"/>
    </location>
    <ligand>
        <name>substrate</name>
    </ligand>
</feature>
<evidence type="ECO:0000259" key="8">
    <source>
        <dbReference type="SMART" id="SM01005"/>
    </source>
</evidence>
<dbReference type="RefSeq" id="WP_148867292.1">
    <property type="nucleotide sequence ID" value="NZ_VNHO01000015.1"/>
</dbReference>
<dbReference type="SMART" id="SM01005">
    <property type="entry name" value="Ala_racemase_C"/>
    <property type="match status" value="1"/>
</dbReference>
<dbReference type="Pfam" id="PF00842">
    <property type="entry name" value="Ala_racemase_C"/>
    <property type="match status" value="1"/>
</dbReference>
<gene>
    <name evidence="9" type="ORF">LZ11_01545</name>
</gene>
<evidence type="ECO:0000256" key="1">
    <source>
        <dbReference type="ARBA" id="ARBA00000316"/>
    </source>
</evidence>
<evidence type="ECO:0000313" key="10">
    <source>
        <dbReference type="Proteomes" id="UP000322294"/>
    </source>
</evidence>
<dbReference type="HAMAP" id="MF_01201">
    <property type="entry name" value="Ala_racemase"/>
    <property type="match status" value="1"/>
</dbReference>
<comment type="pathway">
    <text evidence="5">Amino-acid biosynthesis; D-alanine biosynthesis; D-alanine from L-alanine: step 1/1.</text>
</comment>
<dbReference type="AlphaFoldDB" id="A0A5S5AQ97"/>
<dbReference type="Pfam" id="PF01168">
    <property type="entry name" value="Ala_racemase_N"/>
    <property type="match status" value="1"/>
</dbReference>
<organism evidence="9 10">
    <name type="scientific">Thermosediminibacter litoriperuensis</name>
    <dbReference type="NCBI Taxonomy" id="291989"/>
    <lineage>
        <taxon>Bacteria</taxon>
        <taxon>Bacillati</taxon>
        <taxon>Bacillota</taxon>
        <taxon>Clostridia</taxon>
        <taxon>Thermosediminibacterales</taxon>
        <taxon>Thermosediminibacteraceae</taxon>
        <taxon>Thermosediminibacter</taxon>
    </lineage>
</organism>
<dbReference type="GO" id="GO:0030632">
    <property type="term" value="P:D-alanine biosynthetic process"/>
    <property type="evidence" value="ECO:0007669"/>
    <property type="project" value="UniProtKB-UniRule"/>
</dbReference>
<feature type="active site" description="Proton acceptor; specific for L-alanine" evidence="5">
    <location>
        <position position="268"/>
    </location>
</feature>
<dbReference type="FunFam" id="2.40.37.10:FF:000006">
    <property type="entry name" value="Alanine racemase"/>
    <property type="match status" value="1"/>
</dbReference>
<comment type="catalytic activity">
    <reaction evidence="1 5">
        <text>L-alanine = D-alanine</text>
        <dbReference type="Rhea" id="RHEA:20249"/>
        <dbReference type="ChEBI" id="CHEBI:57416"/>
        <dbReference type="ChEBI" id="CHEBI:57972"/>
        <dbReference type="EC" id="5.1.1.1"/>
    </reaction>
</comment>
<dbReference type="GO" id="GO:0005829">
    <property type="term" value="C:cytosol"/>
    <property type="evidence" value="ECO:0007669"/>
    <property type="project" value="TreeGrafter"/>
</dbReference>
<dbReference type="InterPro" id="IPR020622">
    <property type="entry name" value="Ala_racemase_pyridoxalP-BS"/>
</dbReference>
<evidence type="ECO:0000313" key="9">
    <source>
        <dbReference type="EMBL" id="TYP53304.1"/>
    </source>
</evidence>
<dbReference type="CDD" id="cd00430">
    <property type="entry name" value="PLPDE_III_AR"/>
    <property type="match status" value="1"/>
</dbReference>
<dbReference type="InterPro" id="IPR011079">
    <property type="entry name" value="Ala_racemase_C"/>
</dbReference>
<comment type="caution">
    <text evidence="9">The sequence shown here is derived from an EMBL/GenBank/DDBJ whole genome shotgun (WGS) entry which is preliminary data.</text>
</comment>
<dbReference type="PANTHER" id="PTHR30511">
    <property type="entry name" value="ALANINE RACEMASE"/>
    <property type="match status" value="1"/>
</dbReference>
<dbReference type="GO" id="GO:0009252">
    <property type="term" value="P:peptidoglycan biosynthetic process"/>
    <property type="evidence" value="ECO:0007669"/>
    <property type="project" value="TreeGrafter"/>
</dbReference>
<dbReference type="SUPFAM" id="SSF51419">
    <property type="entry name" value="PLP-binding barrel"/>
    <property type="match status" value="1"/>
</dbReference>
<name>A0A5S5AQ97_9FIRM</name>
<comment type="similarity">
    <text evidence="5">Belongs to the alanine racemase family.</text>
</comment>
<dbReference type="PROSITE" id="PS00395">
    <property type="entry name" value="ALANINE_RACEMASE"/>
    <property type="match status" value="1"/>
</dbReference>
<feature type="active site" description="Proton acceptor; specific for D-alanine" evidence="5">
    <location>
        <position position="39"/>
    </location>
</feature>
<dbReference type="Proteomes" id="UP000322294">
    <property type="component" value="Unassembled WGS sequence"/>
</dbReference>
<sequence>MDVKVRPTRAEINLDNLEHNLKEIRRITSPDAGICAVVKADAYGHGAVEVAMTALSCGAKYLAVAFLDEAVVLREAGIRAPILILGFTPEDQFDKILEYGITQTVYNLRSAEVLSQEAQKRGVKARVHIKLDTGMSRIGFPAEPSSLSDIEKIFSLPGIEVEGIFTHFARADEEDKSFTEEQFRKYREITGALESRGLRVPVKHVANSAAIIDLHQLHMDMVRPGIILYGIYPSEEVQKSKIALKPVMTFKTRVSHVKTVLAGTPISYGGTFVTKRPSVIATLPVGYADGYPRLLSSRAEVVIKDRRAPLVGRVCMDQCMVDVTDIPGVQPGDEVELFGTGENGGVTADEIAKIVGTIPYEIVCGISKRVPRVYIKDGRMIKIKNYLAAKV</sequence>
<protein>
    <recommendedName>
        <fullName evidence="5">Alanine racemase</fullName>
        <ecNumber evidence="5">5.1.1.1</ecNumber>
    </recommendedName>
</protein>
<evidence type="ECO:0000256" key="5">
    <source>
        <dbReference type="HAMAP-Rule" id="MF_01201"/>
    </source>
</evidence>
<reference evidence="9 10" key="1">
    <citation type="submission" date="2019-07" db="EMBL/GenBank/DDBJ databases">
        <title>Genomic Encyclopedia of Type Strains, Phase I: the one thousand microbial genomes (KMG-I) project.</title>
        <authorList>
            <person name="Kyrpides N."/>
        </authorList>
    </citation>
    <scope>NUCLEOTIDE SEQUENCE [LARGE SCALE GENOMIC DNA]</scope>
    <source>
        <strain evidence="9 10">DSM 16647</strain>
    </source>
</reference>
<comment type="function">
    <text evidence="5">Catalyzes the interconversion of L-alanine and D-alanine. May also act on other amino acids.</text>
</comment>
<dbReference type="GO" id="GO:0008784">
    <property type="term" value="F:alanine racemase activity"/>
    <property type="evidence" value="ECO:0007669"/>
    <property type="project" value="UniProtKB-UniRule"/>
</dbReference>
<feature type="modified residue" description="N6-(pyridoxal phosphate)lysine" evidence="5 6">
    <location>
        <position position="39"/>
    </location>
</feature>
<dbReference type="UniPathway" id="UPA00042">
    <property type="reaction ID" value="UER00497"/>
</dbReference>
<proteinExistence type="inferred from homology"/>
<dbReference type="PRINTS" id="PR00992">
    <property type="entry name" value="ALARACEMASE"/>
</dbReference>
<dbReference type="PANTHER" id="PTHR30511:SF0">
    <property type="entry name" value="ALANINE RACEMASE, CATABOLIC-RELATED"/>
    <property type="match status" value="1"/>
</dbReference>
<dbReference type="Gene3D" id="3.20.20.10">
    <property type="entry name" value="Alanine racemase"/>
    <property type="match status" value="1"/>
</dbReference>
<keyword evidence="10" id="KW-1185">Reference proteome</keyword>
<dbReference type="SUPFAM" id="SSF50621">
    <property type="entry name" value="Alanine racemase C-terminal domain-like"/>
    <property type="match status" value="1"/>
</dbReference>
<dbReference type="EMBL" id="VNHO01000015">
    <property type="protein sequence ID" value="TYP53304.1"/>
    <property type="molecule type" value="Genomic_DNA"/>
</dbReference>
<keyword evidence="4 5" id="KW-0413">Isomerase</keyword>